<dbReference type="GO" id="GO:0009103">
    <property type="term" value="P:lipopolysaccharide biosynthetic process"/>
    <property type="evidence" value="ECO:0007669"/>
    <property type="project" value="TreeGrafter"/>
</dbReference>
<sequence length="1006" mass="115755">MTTKQSELESAIPPEIKNDELYEFIEVLASEVNLTQHFLEIGSSSGGGSTEAFVKGITKSSHKPILHCMEVSKVRFQNLEEAYKNYSFVKVYNVSSVPIDRFPSVGDVISFYKSHKTSLNQYDLSEVIRWLWQDISYIQESSVVQNGIQTIKEQYEINTFDLVLIDGSEFTGEAELNEVYGSKVIILDDANSYKNYTAHHRLINDENYELIRKNFSLRNGYSIFKRKDVGSLSIELPIHFFTIVLNGKPFIDYHISFLKELSFKWHWHIVEGVADLKHDTAWSVDAGGSISEDFHIAGLSIDGTSEYLDELIKLYPQNITVYRKTKGEFWDGKREMVQAPLNNISEECLLWQIDVDEFWTSEQIYSSRNLFIDNPNKTSAYYWCWYFVSRNLVVSTRNCYSQNPNQEWLRTWKFKPGYTWDAHEPPVLVDPLSENRVNIAKVNPLLHEETLKHNLIFQHYAYFTNAQLKFKESYYGYKGALKQWESLDPIPQRLPVFLSDYFPWVKDETMVNTVDALGIIPIIHYEDSDSHFSFLSESDLKEAYQNASRSSKKFPRIAIDGVFFQFLDTGIARVWKSILTEWSMTEFAENLLILDRGGTAPRIPGIQYRKIKTLDYNHTGYDCKYLQEICDEEEIDLFISTYYTSPIITPSTFLAYDFIPEILGLNTSDAVWREKLYSILHACSFITISQNTANDLVKLFPFITLKSVEVAYPGVDSLFCPVLPHEVNEFKSKYKVQGQYFLIVGNRTGLQNYKNIEYFFKAFREIEKTDNISIICTGGQSLLEENLKRLVPNVTIHILNLSNDELRCAYAGAIALVYPSLYEGFGLPVLEAMACGCPVIACPVASIPEVAGNAAIYVNGYDIAEMTAALSQVQIPTIRHQLIAEGLEQAKKFSWSRMAETIQKVLVDTAKNPQKPALAPEKYWEIIREEQFIISNSQKYLQSEGKKDTLLTEYQQLQTQHQQLHQEYQKLTDLAQQALVDIGNMKEHRLFKLYSILSRLKNLFIG</sequence>
<feature type="coiled-coil region" evidence="2">
    <location>
        <begin position="947"/>
        <end position="974"/>
    </location>
</feature>
<keyword evidence="1 3" id="KW-0808">Transferase</keyword>
<dbReference type="GO" id="GO:0016757">
    <property type="term" value="F:glycosyltransferase activity"/>
    <property type="evidence" value="ECO:0007669"/>
    <property type="project" value="TreeGrafter"/>
</dbReference>
<dbReference type="PANTHER" id="PTHR46401:SF2">
    <property type="entry name" value="GLYCOSYLTRANSFERASE WBBK-RELATED"/>
    <property type="match status" value="1"/>
</dbReference>
<proteinExistence type="predicted"/>
<evidence type="ECO:0000256" key="1">
    <source>
        <dbReference type="ARBA" id="ARBA00022679"/>
    </source>
</evidence>
<evidence type="ECO:0000313" key="3">
    <source>
        <dbReference type="EMBL" id="KKI99035.1"/>
    </source>
</evidence>
<dbReference type="STRING" id="317619.GCA_000332315_02060"/>
<keyword evidence="2" id="KW-0175">Coiled coil</keyword>
<keyword evidence="4" id="KW-1185">Reference proteome</keyword>
<name>A0A0M2PR91_PROHO</name>
<evidence type="ECO:0000256" key="2">
    <source>
        <dbReference type="SAM" id="Coils"/>
    </source>
</evidence>
<reference evidence="3" key="1">
    <citation type="submission" date="2012-04" db="EMBL/GenBank/DDBJ databases">
        <authorList>
            <person name="Borisov I.G."/>
            <person name="Ivanikova N.V."/>
            <person name="Pinevich A.V."/>
        </authorList>
    </citation>
    <scope>NUCLEOTIDE SEQUENCE</scope>
    <source>
        <strain evidence="3">CALU 1027</strain>
    </source>
</reference>
<evidence type="ECO:0000313" key="4">
    <source>
        <dbReference type="Proteomes" id="UP000034681"/>
    </source>
</evidence>
<dbReference type="OrthoDB" id="9797829at2"/>
<accession>A0A0M2PR91</accession>
<dbReference type="EMBL" id="AJTX02000006">
    <property type="protein sequence ID" value="KKI99035.1"/>
    <property type="molecule type" value="Genomic_DNA"/>
</dbReference>
<dbReference type="RefSeq" id="WP_017712495.1">
    <property type="nucleotide sequence ID" value="NZ_KB235937.1"/>
</dbReference>
<dbReference type="AlphaFoldDB" id="A0A0M2PR91"/>
<dbReference type="PANTHER" id="PTHR46401">
    <property type="entry name" value="GLYCOSYLTRANSFERASE WBBK-RELATED"/>
    <property type="match status" value="1"/>
</dbReference>
<dbReference type="SUPFAM" id="SSF53756">
    <property type="entry name" value="UDP-Glycosyltransferase/glycogen phosphorylase"/>
    <property type="match status" value="1"/>
</dbReference>
<dbReference type="Gene3D" id="3.40.50.2000">
    <property type="entry name" value="Glycogen Phosphorylase B"/>
    <property type="match status" value="2"/>
</dbReference>
<comment type="caution">
    <text evidence="3">The sequence shown here is derived from an EMBL/GenBank/DDBJ whole genome shotgun (WGS) entry which is preliminary data.</text>
</comment>
<dbReference type="Proteomes" id="UP000034681">
    <property type="component" value="Unassembled WGS sequence"/>
</dbReference>
<dbReference type="CDD" id="cd03809">
    <property type="entry name" value="GT4_MtfB-like"/>
    <property type="match status" value="1"/>
</dbReference>
<protein>
    <submittedName>
        <fullName evidence="3">Glycosyl transferase family 1</fullName>
    </submittedName>
</protein>
<dbReference type="Pfam" id="PF13692">
    <property type="entry name" value="Glyco_trans_1_4"/>
    <property type="match status" value="1"/>
</dbReference>
<organism evidence="3 4">
    <name type="scientific">Prochlorothrix hollandica PCC 9006 = CALU 1027</name>
    <dbReference type="NCBI Taxonomy" id="317619"/>
    <lineage>
        <taxon>Bacteria</taxon>
        <taxon>Bacillati</taxon>
        <taxon>Cyanobacteriota</taxon>
        <taxon>Cyanophyceae</taxon>
        <taxon>Prochlorotrichales</taxon>
        <taxon>Prochlorotrichaceae</taxon>
        <taxon>Prochlorothrix</taxon>
    </lineage>
</organism>
<gene>
    <name evidence="3" type="ORF">PROH_14625</name>
</gene>